<dbReference type="InterPro" id="IPR016187">
    <property type="entry name" value="CTDL_fold"/>
</dbReference>
<dbReference type="Pfam" id="PF00059">
    <property type="entry name" value="Lectin_C"/>
    <property type="match status" value="1"/>
</dbReference>
<gene>
    <name evidence="2" type="ORF">M9458_004826</name>
</gene>
<protein>
    <recommendedName>
        <fullName evidence="1">C-type lectin domain-containing protein</fullName>
    </recommendedName>
</protein>
<reference evidence="2 3" key="1">
    <citation type="submission" date="2024-05" db="EMBL/GenBank/DDBJ databases">
        <title>Genome sequencing and assembly of Indian major carp, Cirrhinus mrigala (Hamilton, 1822).</title>
        <authorList>
            <person name="Mohindra V."/>
            <person name="Chowdhury L.M."/>
            <person name="Lal K."/>
            <person name="Jena J.K."/>
        </authorList>
    </citation>
    <scope>NUCLEOTIDE SEQUENCE [LARGE SCALE GENOMIC DNA]</scope>
    <source>
        <strain evidence="2">CM1030</strain>
        <tissue evidence="2">Blood</tissue>
    </source>
</reference>
<feature type="domain" description="C-type lectin" evidence="1">
    <location>
        <begin position="1"/>
        <end position="88"/>
    </location>
</feature>
<dbReference type="AlphaFoldDB" id="A0ABD0RT30"/>
<dbReference type="Proteomes" id="UP001529510">
    <property type="component" value="Unassembled WGS sequence"/>
</dbReference>
<name>A0ABD0RT30_CIRMR</name>
<dbReference type="PANTHER" id="PTHR45784:SF3">
    <property type="entry name" value="C-TYPE LECTIN DOMAIN FAMILY 4 MEMBER K-LIKE-RELATED"/>
    <property type="match status" value="1"/>
</dbReference>
<sequence>YCRQHHTDLASISSPEQQNLIRNESSLWIGLFLDSFAWSSQWNHFFRYWATNQPSLVSGSGACVGMSATNSGKWAQYICDVRQPFICYG</sequence>
<evidence type="ECO:0000313" key="2">
    <source>
        <dbReference type="EMBL" id="KAL0201639.1"/>
    </source>
</evidence>
<dbReference type="EMBL" id="JAMKFB020000002">
    <property type="protein sequence ID" value="KAL0201639.1"/>
    <property type="molecule type" value="Genomic_DNA"/>
</dbReference>
<dbReference type="SUPFAM" id="SSF56436">
    <property type="entry name" value="C-type lectin-like"/>
    <property type="match status" value="1"/>
</dbReference>
<accession>A0ABD0RT30</accession>
<feature type="non-terminal residue" evidence="2">
    <location>
        <position position="89"/>
    </location>
</feature>
<comment type="caution">
    <text evidence="2">The sequence shown here is derived from an EMBL/GenBank/DDBJ whole genome shotgun (WGS) entry which is preliminary data.</text>
</comment>
<organism evidence="2 3">
    <name type="scientific">Cirrhinus mrigala</name>
    <name type="common">Mrigala</name>
    <dbReference type="NCBI Taxonomy" id="683832"/>
    <lineage>
        <taxon>Eukaryota</taxon>
        <taxon>Metazoa</taxon>
        <taxon>Chordata</taxon>
        <taxon>Craniata</taxon>
        <taxon>Vertebrata</taxon>
        <taxon>Euteleostomi</taxon>
        <taxon>Actinopterygii</taxon>
        <taxon>Neopterygii</taxon>
        <taxon>Teleostei</taxon>
        <taxon>Ostariophysi</taxon>
        <taxon>Cypriniformes</taxon>
        <taxon>Cyprinidae</taxon>
        <taxon>Labeoninae</taxon>
        <taxon>Labeonini</taxon>
        <taxon>Cirrhinus</taxon>
    </lineage>
</organism>
<dbReference type="InterPro" id="IPR001304">
    <property type="entry name" value="C-type_lectin-like"/>
</dbReference>
<keyword evidence="3" id="KW-1185">Reference proteome</keyword>
<feature type="non-terminal residue" evidence="2">
    <location>
        <position position="1"/>
    </location>
</feature>
<dbReference type="InterPro" id="IPR016186">
    <property type="entry name" value="C-type_lectin-like/link_sf"/>
</dbReference>
<dbReference type="Gene3D" id="3.10.100.10">
    <property type="entry name" value="Mannose-Binding Protein A, subunit A"/>
    <property type="match status" value="1"/>
</dbReference>
<evidence type="ECO:0000313" key="3">
    <source>
        <dbReference type="Proteomes" id="UP001529510"/>
    </source>
</evidence>
<dbReference type="PROSITE" id="PS50041">
    <property type="entry name" value="C_TYPE_LECTIN_2"/>
    <property type="match status" value="1"/>
</dbReference>
<evidence type="ECO:0000259" key="1">
    <source>
        <dbReference type="PROSITE" id="PS50041"/>
    </source>
</evidence>
<proteinExistence type="predicted"/>
<dbReference type="PANTHER" id="PTHR45784">
    <property type="entry name" value="C-TYPE LECTIN DOMAIN FAMILY 20 MEMBER A-RELATED"/>
    <property type="match status" value="1"/>
</dbReference>